<sequence length="248" mass="28525">MQTQSIKWSAFAVLVACAVCQAAFAAEVADADDCEIEALTLKTMLRKRYRCSGFTDEESKLANDLHHLKEEVSSIKDMLQNITIGISNPKIDEEIEFKPCPDNGTGRVRTLSADEKTYFFSYPKKMSWTESKQFCERNNMYMVKVQNQSQLDGLFDESKRIIDHGVWWLGASDIEQRPGKFKWIDGEQLLPSNTLWDKAHGNPRNFNAGQETCVSYFTWERKKLVDLDCKYECYVICKVKPECLLQSN</sequence>
<evidence type="ECO:0000256" key="3">
    <source>
        <dbReference type="ARBA" id="ARBA00022729"/>
    </source>
</evidence>
<dbReference type="Gene3D" id="3.10.100.10">
    <property type="entry name" value="Mannose-Binding Protein A, subunit A"/>
    <property type="match status" value="1"/>
</dbReference>
<feature type="signal peptide" evidence="5">
    <location>
        <begin position="1"/>
        <end position="25"/>
    </location>
</feature>
<dbReference type="GO" id="GO:0005615">
    <property type="term" value="C:extracellular space"/>
    <property type="evidence" value="ECO:0007669"/>
    <property type="project" value="TreeGrafter"/>
</dbReference>
<keyword evidence="4" id="KW-0430">Lectin</keyword>
<dbReference type="PANTHER" id="PTHR22799">
    <property type="entry name" value="TETRANECTIN-RELATED"/>
    <property type="match status" value="1"/>
</dbReference>
<dbReference type="CDD" id="cd00037">
    <property type="entry name" value="CLECT"/>
    <property type="match status" value="1"/>
</dbReference>
<dbReference type="InterPro" id="IPR016186">
    <property type="entry name" value="C-type_lectin-like/link_sf"/>
</dbReference>
<dbReference type="Proteomes" id="UP000494165">
    <property type="component" value="Unassembled WGS sequence"/>
</dbReference>
<comment type="subcellular location">
    <subcellularLocation>
        <location evidence="1">Secreted</location>
    </subcellularLocation>
</comment>
<evidence type="ECO:0000259" key="6">
    <source>
        <dbReference type="PROSITE" id="PS50041"/>
    </source>
</evidence>
<dbReference type="InterPro" id="IPR051663">
    <property type="entry name" value="CLec_Tetranectin-domain"/>
</dbReference>
<keyword evidence="8" id="KW-1185">Reference proteome</keyword>
<dbReference type="AlphaFoldDB" id="A0A8S1CZA1"/>
<evidence type="ECO:0000256" key="2">
    <source>
        <dbReference type="ARBA" id="ARBA00022525"/>
    </source>
</evidence>
<dbReference type="PROSITE" id="PS50041">
    <property type="entry name" value="C_TYPE_LECTIN_2"/>
    <property type="match status" value="1"/>
</dbReference>
<name>A0A8S1CZA1_9INSE</name>
<dbReference type="InterPro" id="IPR016187">
    <property type="entry name" value="CTDL_fold"/>
</dbReference>
<comment type="caution">
    <text evidence="7">The sequence shown here is derived from an EMBL/GenBank/DDBJ whole genome shotgun (WGS) entry which is preliminary data.</text>
</comment>
<dbReference type="SUPFAM" id="SSF56436">
    <property type="entry name" value="C-type lectin-like"/>
    <property type="match status" value="1"/>
</dbReference>
<evidence type="ECO:0000256" key="1">
    <source>
        <dbReference type="ARBA" id="ARBA00004613"/>
    </source>
</evidence>
<dbReference type="Pfam" id="PF00059">
    <property type="entry name" value="Lectin_C"/>
    <property type="match status" value="1"/>
</dbReference>
<dbReference type="EMBL" id="CADEPI010000054">
    <property type="protein sequence ID" value="CAB3370690.1"/>
    <property type="molecule type" value="Genomic_DNA"/>
</dbReference>
<feature type="domain" description="C-type lectin" evidence="6">
    <location>
        <begin position="113"/>
        <end position="238"/>
    </location>
</feature>
<keyword evidence="3 5" id="KW-0732">Signal</keyword>
<organism evidence="7 8">
    <name type="scientific">Cloeon dipterum</name>
    <dbReference type="NCBI Taxonomy" id="197152"/>
    <lineage>
        <taxon>Eukaryota</taxon>
        <taxon>Metazoa</taxon>
        <taxon>Ecdysozoa</taxon>
        <taxon>Arthropoda</taxon>
        <taxon>Hexapoda</taxon>
        <taxon>Insecta</taxon>
        <taxon>Pterygota</taxon>
        <taxon>Palaeoptera</taxon>
        <taxon>Ephemeroptera</taxon>
        <taxon>Pisciforma</taxon>
        <taxon>Baetidae</taxon>
        <taxon>Cloeon</taxon>
    </lineage>
</organism>
<dbReference type="PANTHER" id="PTHR22799:SF1">
    <property type="entry name" value="C-TYPE LECTIN DOMAIN FAMILY 11 MEMBER A"/>
    <property type="match status" value="1"/>
</dbReference>
<dbReference type="OrthoDB" id="5964020at2759"/>
<evidence type="ECO:0000313" key="7">
    <source>
        <dbReference type="EMBL" id="CAB3370690.1"/>
    </source>
</evidence>
<evidence type="ECO:0000256" key="5">
    <source>
        <dbReference type="SAM" id="SignalP"/>
    </source>
</evidence>
<protein>
    <recommendedName>
        <fullName evidence="6">C-type lectin domain-containing protein</fullName>
    </recommendedName>
</protein>
<dbReference type="InterPro" id="IPR001304">
    <property type="entry name" value="C-type_lectin-like"/>
</dbReference>
<keyword evidence="2" id="KW-0964">Secreted</keyword>
<dbReference type="GO" id="GO:0030246">
    <property type="term" value="F:carbohydrate binding"/>
    <property type="evidence" value="ECO:0007669"/>
    <property type="project" value="UniProtKB-KW"/>
</dbReference>
<evidence type="ECO:0000256" key="4">
    <source>
        <dbReference type="ARBA" id="ARBA00022734"/>
    </source>
</evidence>
<feature type="chain" id="PRO_5035882112" description="C-type lectin domain-containing protein" evidence="5">
    <location>
        <begin position="26"/>
        <end position="248"/>
    </location>
</feature>
<reference evidence="7 8" key="1">
    <citation type="submission" date="2020-04" db="EMBL/GenBank/DDBJ databases">
        <authorList>
            <person name="Alioto T."/>
            <person name="Alioto T."/>
            <person name="Gomez Garrido J."/>
        </authorList>
    </citation>
    <scope>NUCLEOTIDE SEQUENCE [LARGE SCALE GENOMIC DNA]</scope>
</reference>
<dbReference type="GO" id="GO:0008083">
    <property type="term" value="F:growth factor activity"/>
    <property type="evidence" value="ECO:0007669"/>
    <property type="project" value="TreeGrafter"/>
</dbReference>
<accession>A0A8S1CZA1</accession>
<evidence type="ECO:0000313" key="8">
    <source>
        <dbReference type="Proteomes" id="UP000494165"/>
    </source>
</evidence>
<proteinExistence type="predicted"/>
<gene>
    <name evidence="7" type="ORF">CLODIP_2_CD04443</name>
</gene>
<dbReference type="SMART" id="SM00034">
    <property type="entry name" value="CLECT"/>
    <property type="match status" value="1"/>
</dbReference>